<dbReference type="AlphaFoldDB" id="A0AAN7GB15"/>
<evidence type="ECO:0000256" key="3">
    <source>
        <dbReference type="ARBA" id="ARBA00022604"/>
    </source>
</evidence>
<dbReference type="PANTHER" id="PTHR31374">
    <property type="entry name" value="AUXIN-INDUCED PROTEIN-LIKE-RELATED"/>
    <property type="match status" value="1"/>
</dbReference>
<evidence type="ECO:0000313" key="4">
    <source>
        <dbReference type="EMBL" id="KAK4741686.1"/>
    </source>
</evidence>
<evidence type="ECO:0000256" key="2">
    <source>
        <dbReference type="ARBA" id="ARBA00022473"/>
    </source>
</evidence>
<dbReference type="Proteomes" id="UP001345219">
    <property type="component" value="Chromosome 19"/>
</dbReference>
<keyword evidence="3" id="KW-0341">Growth regulation</keyword>
<keyword evidence="5" id="KW-1185">Reference proteome</keyword>
<dbReference type="Pfam" id="PF02519">
    <property type="entry name" value="Auxin_inducible"/>
    <property type="match status" value="1"/>
</dbReference>
<dbReference type="PANTHER" id="PTHR31374:SF228">
    <property type="entry name" value="SAUR FAMILY PROTEIN"/>
    <property type="match status" value="1"/>
</dbReference>
<comment type="similarity">
    <text evidence="1">Belongs to the ARG7 family.</text>
</comment>
<name>A0AAN7GB15_9MYRT</name>
<organism evidence="4 5">
    <name type="scientific">Trapa incisa</name>
    <dbReference type="NCBI Taxonomy" id="236973"/>
    <lineage>
        <taxon>Eukaryota</taxon>
        <taxon>Viridiplantae</taxon>
        <taxon>Streptophyta</taxon>
        <taxon>Embryophyta</taxon>
        <taxon>Tracheophyta</taxon>
        <taxon>Spermatophyta</taxon>
        <taxon>Magnoliopsida</taxon>
        <taxon>eudicotyledons</taxon>
        <taxon>Gunneridae</taxon>
        <taxon>Pentapetalae</taxon>
        <taxon>rosids</taxon>
        <taxon>malvids</taxon>
        <taxon>Myrtales</taxon>
        <taxon>Lythraceae</taxon>
        <taxon>Trapa</taxon>
    </lineage>
</organism>
<dbReference type="InterPro" id="IPR003676">
    <property type="entry name" value="SAUR_fam"/>
</dbReference>
<evidence type="ECO:0008006" key="6">
    <source>
        <dbReference type="Google" id="ProtNLM"/>
    </source>
</evidence>
<comment type="caution">
    <text evidence="4">The sequence shown here is derived from an EMBL/GenBank/DDBJ whole genome shotgun (WGS) entry which is preliminary data.</text>
</comment>
<evidence type="ECO:0000313" key="5">
    <source>
        <dbReference type="Proteomes" id="UP001345219"/>
    </source>
</evidence>
<protein>
    <recommendedName>
        <fullName evidence="6">Small auxin up regulated protein</fullName>
    </recommendedName>
</protein>
<gene>
    <name evidence="4" type="ORF">SAY87_025274</name>
</gene>
<sequence length="149" mass="17122">MVDIPFVRTLIRRETLQSRRKIRVIIWLGKKSSKVVERSIKRKMKVKKGYVSIQVGLEDEGEDGVRQFHIPISSLYHPLFQQLLDRARDIYGYHSSGPLRLPCSVDDFLELQCQIDGEQLIPHIQNGHGHGHLPLPMAMALSFHGCLTR</sequence>
<keyword evidence="2" id="KW-0217">Developmental protein</keyword>
<evidence type="ECO:0000256" key="1">
    <source>
        <dbReference type="ARBA" id="ARBA00006974"/>
    </source>
</evidence>
<reference evidence="4 5" key="1">
    <citation type="journal article" date="2023" name="Hortic Res">
        <title>Pangenome of water caltrop reveals structural variations and asymmetric subgenome divergence after allopolyploidization.</title>
        <authorList>
            <person name="Zhang X."/>
            <person name="Chen Y."/>
            <person name="Wang L."/>
            <person name="Yuan Y."/>
            <person name="Fang M."/>
            <person name="Shi L."/>
            <person name="Lu R."/>
            <person name="Comes H.P."/>
            <person name="Ma Y."/>
            <person name="Chen Y."/>
            <person name="Huang G."/>
            <person name="Zhou Y."/>
            <person name="Zheng Z."/>
            <person name="Qiu Y."/>
        </authorList>
    </citation>
    <scope>NUCLEOTIDE SEQUENCE [LARGE SCALE GENOMIC DNA]</scope>
    <source>
        <tissue evidence="4">Roots</tissue>
    </source>
</reference>
<dbReference type="GO" id="GO:0009733">
    <property type="term" value="P:response to auxin"/>
    <property type="evidence" value="ECO:0007669"/>
    <property type="project" value="InterPro"/>
</dbReference>
<accession>A0AAN7GB15</accession>
<dbReference type="EMBL" id="JAXIOK010000024">
    <property type="protein sequence ID" value="KAK4741686.1"/>
    <property type="molecule type" value="Genomic_DNA"/>
</dbReference>
<proteinExistence type="inferred from homology"/>